<gene>
    <name evidence="2" type="ORF">EK0264_15645</name>
</gene>
<proteinExistence type="predicted"/>
<name>A0A7L4YTV7_9ACTN</name>
<evidence type="ECO:0000313" key="2">
    <source>
        <dbReference type="EMBL" id="QHC02482.1"/>
    </source>
</evidence>
<dbReference type="InParanoid" id="A0A7L4YTV7"/>
<sequence length="287" mass="32314">MPERSPLVRWLIDPVPLHRVAVMRLIAYVFIWVDVLLTTSWVALKAQAPPELYKPLTIGELLFLPTPTPTYVTVLKWVLLISAAVAATGWRPRITGSVVAVCYLLWMVVAMSYGKVDHDRFAFLVLLAVLPTVGVARWGDRRRSEKAGWALQMVFIAVMLTYFLSAIAKVRYGDWDWPTGATLTRAILRRGTPLSEWMLDFPALLIVSQFAIIILEALSPLMLLCRSARARVLLVAFLLCFHLAVFASVTIIFLPHCIAILSILPWERLLRRTREPVTSEPTSPARA</sequence>
<reference evidence="2 3" key="1">
    <citation type="journal article" date="2018" name="Int. J. Syst. Evol. Microbiol.">
        <title>Epidermidibacterium keratini gen. nov., sp. nov., a member of the family Sporichthyaceae, isolated from keratin epidermis.</title>
        <authorList>
            <person name="Lee D.G."/>
            <person name="Trujillo M.E."/>
            <person name="Kang S."/>
            <person name="Nam J.J."/>
            <person name="Kim Y.J."/>
        </authorList>
    </citation>
    <scope>NUCLEOTIDE SEQUENCE [LARGE SCALE GENOMIC DNA]</scope>
    <source>
        <strain evidence="2 3">EPI-7</strain>
    </source>
</reference>
<keyword evidence="1" id="KW-0812">Transmembrane</keyword>
<protein>
    <submittedName>
        <fullName evidence="2">MFS transporter permease</fullName>
    </submittedName>
</protein>
<feature type="transmembrane region" description="Helical" evidence="1">
    <location>
        <begin position="232"/>
        <end position="264"/>
    </location>
</feature>
<dbReference type="Proteomes" id="UP000463857">
    <property type="component" value="Chromosome"/>
</dbReference>
<dbReference type="AlphaFoldDB" id="A0A7L4YTV7"/>
<dbReference type="EMBL" id="CP047156">
    <property type="protein sequence ID" value="QHC02482.1"/>
    <property type="molecule type" value="Genomic_DNA"/>
</dbReference>
<keyword evidence="3" id="KW-1185">Reference proteome</keyword>
<organism evidence="2 3">
    <name type="scientific">Epidermidibacterium keratini</name>
    <dbReference type="NCBI Taxonomy" id="1891644"/>
    <lineage>
        <taxon>Bacteria</taxon>
        <taxon>Bacillati</taxon>
        <taxon>Actinomycetota</taxon>
        <taxon>Actinomycetes</taxon>
        <taxon>Sporichthyales</taxon>
        <taxon>Sporichthyaceae</taxon>
        <taxon>Epidermidibacterium</taxon>
    </lineage>
</organism>
<dbReference type="KEGG" id="eke:EK0264_15645"/>
<feature type="transmembrane region" description="Helical" evidence="1">
    <location>
        <begin position="150"/>
        <end position="168"/>
    </location>
</feature>
<keyword evidence="1" id="KW-1133">Transmembrane helix</keyword>
<feature type="transmembrane region" description="Helical" evidence="1">
    <location>
        <begin position="120"/>
        <end position="138"/>
    </location>
</feature>
<keyword evidence="1" id="KW-0472">Membrane</keyword>
<evidence type="ECO:0000313" key="3">
    <source>
        <dbReference type="Proteomes" id="UP000463857"/>
    </source>
</evidence>
<evidence type="ECO:0000256" key="1">
    <source>
        <dbReference type="SAM" id="Phobius"/>
    </source>
</evidence>
<feature type="transmembrane region" description="Helical" evidence="1">
    <location>
        <begin position="203"/>
        <end position="225"/>
    </location>
</feature>
<accession>A0A7L4YTV7</accession>
<feature type="transmembrane region" description="Helical" evidence="1">
    <location>
        <begin position="94"/>
        <end position="114"/>
    </location>
</feature>
<feature type="transmembrane region" description="Helical" evidence="1">
    <location>
        <begin position="21"/>
        <end position="44"/>
    </location>
</feature>
<dbReference type="OrthoDB" id="3353560at2"/>